<keyword evidence="5 9" id="KW-0798">TonB box</keyword>
<evidence type="ECO:0000259" key="12">
    <source>
        <dbReference type="Pfam" id="PF07715"/>
    </source>
</evidence>
<dbReference type="Gene3D" id="2.40.170.20">
    <property type="entry name" value="TonB-dependent receptor, beta-barrel domain"/>
    <property type="match status" value="1"/>
</dbReference>
<keyword evidence="4 8" id="KW-0812">Transmembrane</keyword>
<dbReference type="Pfam" id="PF00593">
    <property type="entry name" value="TonB_dep_Rec_b-barrel"/>
    <property type="match status" value="1"/>
</dbReference>
<dbReference type="InterPro" id="IPR008969">
    <property type="entry name" value="CarboxyPept-like_regulatory"/>
</dbReference>
<dbReference type="NCBIfam" id="TIGR04056">
    <property type="entry name" value="OMP_RagA_SusC"/>
    <property type="match status" value="1"/>
</dbReference>
<protein>
    <submittedName>
        <fullName evidence="13">SusC/RagA family TonB-linked outer membrane protein</fullName>
    </submittedName>
</protein>
<evidence type="ECO:0000256" key="2">
    <source>
        <dbReference type="ARBA" id="ARBA00022448"/>
    </source>
</evidence>
<evidence type="ECO:0000256" key="4">
    <source>
        <dbReference type="ARBA" id="ARBA00022692"/>
    </source>
</evidence>
<feature type="signal peptide" evidence="10">
    <location>
        <begin position="1"/>
        <end position="25"/>
    </location>
</feature>
<dbReference type="EMBL" id="CP139960">
    <property type="protein sequence ID" value="WQD36780.1"/>
    <property type="molecule type" value="Genomic_DNA"/>
</dbReference>
<proteinExistence type="inferred from homology"/>
<dbReference type="Proteomes" id="UP001325680">
    <property type="component" value="Chromosome"/>
</dbReference>
<dbReference type="PROSITE" id="PS52016">
    <property type="entry name" value="TONB_DEPENDENT_REC_3"/>
    <property type="match status" value="1"/>
</dbReference>
<reference evidence="13 14" key="1">
    <citation type="submission" date="2023-12" db="EMBL/GenBank/DDBJ databases">
        <title>Genome sequencing and assembly of bacterial species from a model synthetic community.</title>
        <authorList>
            <person name="Hogle S.L."/>
        </authorList>
    </citation>
    <scope>NUCLEOTIDE SEQUENCE [LARGE SCALE GENOMIC DNA]</scope>
    <source>
        <strain evidence="13 14">HAMBI_3031</strain>
    </source>
</reference>
<dbReference type="InterPro" id="IPR023996">
    <property type="entry name" value="TonB-dep_OMP_SusC/RagA"/>
</dbReference>
<organism evidence="13 14">
    <name type="scientific">Niabella yanshanensis</name>
    <dbReference type="NCBI Taxonomy" id="577386"/>
    <lineage>
        <taxon>Bacteria</taxon>
        <taxon>Pseudomonadati</taxon>
        <taxon>Bacteroidota</taxon>
        <taxon>Chitinophagia</taxon>
        <taxon>Chitinophagales</taxon>
        <taxon>Chitinophagaceae</taxon>
        <taxon>Niabella</taxon>
    </lineage>
</organism>
<dbReference type="InterPro" id="IPR012910">
    <property type="entry name" value="Plug_dom"/>
</dbReference>
<evidence type="ECO:0000256" key="7">
    <source>
        <dbReference type="ARBA" id="ARBA00023237"/>
    </source>
</evidence>
<dbReference type="Gene3D" id="2.170.130.10">
    <property type="entry name" value="TonB-dependent receptor, plug domain"/>
    <property type="match status" value="1"/>
</dbReference>
<dbReference type="InterPro" id="IPR039426">
    <property type="entry name" value="TonB-dep_rcpt-like"/>
</dbReference>
<evidence type="ECO:0000313" key="14">
    <source>
        <dbReference type="Proteomes" id="UP001325680"/>
    </source>
</evidence>
<dbReference type="RefSeq" id="WP_162817815.1">
    <property type="nucleotide sequence ID" value="NZ_CP139960.1"/>
</dbReference>
<evidence type="ECO:0000256" key="10">
    <source>
        <dbReference type="SAM" id="SignalP"/>
    </source>
</evidence>
<dbReference type="InterPro" id="IPR023997">
    <property type="entry name" value="TonB-dep_OMP_SusC/RagA_CS"/>
</dbReference>
<feature type="domain" description="TonB-dependent receptor plug" evidence="12">
    <location>
        <begin position="124"/>
        <end position="266"/>
    </location>
</feature>
<keyword evidence="2 8" id="KW-0813">Transport</keyword>
<evidence type="ECO:0000256" key="6">
    <source>
        <dbReference type="ARBA" id="ARBA00023136"/>
    </source>
</evidence>
<dbReference type="Pfam" id="PF13715">
    <property type="entry name" value="CarbopepD_reg_2"/>
    <property type="match status" value="1"/>
</dbReference>
<keyword evidence="10" id="KW-0732">Signal</keyword>
<keyword evidence="6 8" id="KW-0472">Membrane</keyword>
<evidence type="ECO:0000256" key="5">
    <source>
        <dbReference type="ARBA" id="ARBA00023077"/>
    </source>
</evidence>
<keyword evidence="7 8" id="KW-0998">Cell outer membrane</keyword>
<evidence type="ECO:0000256" key="1">
    <source>
        <dbReference type="ARBA" id="ARBA00004571"/>
    </source>
</evidence>
<sequence length="1021" mass="112260">MKKNRRLIRYCISAMFLLISKWNWGQQPTEMIIKGQVTNEQHIPLAGVSVVTPNGTGGITNAKGAFELYHSFEDSLMLTLTAIGYEKTIVYIKRQETHIRVILPLAAKGLDQVIVTGYGKSSQRLSTGSITKISSDVISLQPVANPLAALQGRVPGLIINASSGLPGASMSVQIRGQNTITPNPNVTGMPMDNPYFIIDGVPFASQNSNINQINSMVSPGNSNTWGNATGGLSPFSMINPSDIESIEVLRDADATSIYGSRGANGVILITTKKGISGKTNVQLNIQRGYSSITRMMPMLNTSQYLQLRREAILNDGYTLTNVVGRNGYAPEILIFDTTKYTNWTQYFFGGTAKSTNANLSISGGSINTNFSVNVGYRKDGNVFPGDFSAERGSAAVNLHHNSNNRRFFVDFSSLQSIASNNTPGTPSLLQAFTLPPNYPDLLDPEGNLVWQYKGVNLTNPLSYLERIYQSKNFSINGQLQLGYEIARGLHIKSSMGYSRMQGSERSLTPRASYAPNSTTLGAASFTNNLSESVIWEPQLDYNRLIGKGRLNVLLGGSYQDARNTGALLSGSNYANDNLLGTIAGAGNITATDKFNQYKYAAIFSRLNYQYAGKYIVNLTARRDGSSKFGPGKRFGNFGAIGASWIFTEESVLKNNKILSFEKLRGSLGTTGSDNIDSYLYLSLWSPTVPYLGTIGYIPQNLFNETLHWSVNKKAEASIELGFVQNSLMLNATWYKNRSGNQLVTYVLPAITGFRGITSNFPALVENNGWELMLTYTTPKTSRVVWNSSVNFTIPKNKLVAFPDLHSSSYNNVYFIGEPVSSIMAYQSLGVDPATGLYTFTTADGPSSTPAFSQRSMYNQLDPYFYGGWSNTVSYKGIQLDIFLEFKKQNGFNYLRYITAPGSVNINLPAVYMNRWHQEGEQAEIQKLSSAVRSPAVTALNNFKNSNGIYSDASFIRGRNLSLSYTINNKILKQLSLTHAKLFLLTQNLFTNTSYKGNDPETRSLYSIPPMKNITFGFQVAL</sequence>
<evidence type="ECO:0000313" key="13">
    <source>
        <dbReference type="EMBL" id="WQD36780.1"/>
    </source>
</evidence>
<evidence type="ECO:0000256" key="8">
    <source>
        <dbReference type="PROSITE-ProRule" id="PRU01360"/>
    </source>
</evidence>
<feature type="domain" description="TonB-dependent receptor-like beta-barrel" evidence="11">
    <location>
        <begin position="429"/>
        <end position="821"/>
    </location>
</feature>
<name>A0ABZ0W3Y0_9BACT</name>
<dbReference type="InterPro" id="IPR037066">
    <property type="entry name" value="Plug_dom_sf"/>
</dbReference>
<evidence type="ECO:0000256" key="9">
    <source>
        <dbReference type="RuleBase" id="RU003357"/>
    </source>
</evidence>
<evidence type="ECO:0000256" key="3">
    <source>
        <dbReference type="ARBA" id="ARBA00022452"/>
    </source>
</evidence>
<dbReference type="Pfam" id="PF07715">
    <property type="entry name" value="Plug"/>
    <property type="match status" value="1"/>
</dbReference>
<gene>
    <name evidence="13" type="ORF">U0035_14000</name>
</gene>
<comment type="similarity">
    <text evidence="8 9">Belongs to the TonB-dependent receptor family.</text>
</comment>
<keyword evidence="14" id="KW-1185">Reference proteome</keyword>
<dbReference type="InterPro" id="IPR036942">
    <property type="entry name" value="Beta-barrel_TonB_sf"/>
</dbReference>
<keyword evidence="3 8" id="KW-1134">Transmembrane beta strand</keyword>
<evidence type="ECO:0000259" key="11">
    <source>
        <dbReference type="Pfam" id="PF00593"/>
    </source>
</evidence>
<dbReference type="SUPFAM" id="SSF56935">
    <property type="entry name" value="Porins"/>
    <property type="match status" value="1"/>
</dbReference>
<dbReference type="NCBIfam" id="TIGR04057">
    <property type="entry name" value="SusC_RagA_signa"/>
    <property type="match status" value="1"/>
</dbReference>
<accession>A0ABZ0W3Y0</accession>
<comment type="subcellular location">
    <subcellularLocation>
        <location evidence="1 8">Cell outer membrane</location>
        <topology evidence="1 8">Multi-pass membrane protein</topology>
    </subcellularLocation>
</comment>
<feature type="chain" id="PRO_5046842178" evidence="10">
    <location>
        <begin position="26"/>
        <end position="1021"/>
    </location>
</feature>
<dbReference type="SUPFAM" id="SSF49464">
    <property type="entry name" value="Carboxypeptidase regulatory domain-like"/>
    <property type="match status" value="1"/>
</dbReference>
<dbReference type="InterPro" id="IPR000531">
    <property type="entry name" value="Beta-barrel_TonB"/>
</dbReference>